<accession>A0A922HVC9</accession>
<proteinExistence type="predicted"/>
<sequence>MSLELNTLDHLFKIQKIIDNDKLIDPRLSSYYRWLFNNQCDQYESCLAIHPESSKTEPNNNNNNKELANLPELCPNCWSSMARFRLIPKKTKHKKRMKKGNNFNHNIMNAKCKNCESKFKFKALSRSQQQNIQESKKIINRTNITPSKSSISVNSKTQKKVINQSTPTTSQNSKEMLQKFLINSKKKRNLDGHTKLSTFLQQCFDN</sequence>
<evidence type="ECO:0000256" key="1">
    <source>
        <dbReference type="SAM" id="MobiDB-lite"/>
    </source>
</evidence>
<keyword evidence="4" id="KW-1185">Reference proteome</keyword>
<dbReference type="EMBL" id="ASGP02000004">
    <property type="protein sequence ID" value="KAH9511154.1"/>
    <property type="molecule type" value="Genomic_DNA"/>
</dbReference>
<gene>
    <name evidence="3" type="ORF">DERF_009625</name>
    <name evidence="2" type="ORF">HUG17_7477</name>
</gene>
<comment type="caution">
    <text evidence="3">The sequence shown here is derived from an EMBL/GenBank/DDBJ whole genome shotgun (WGS) entry which is preliminary data.</text>
</comment>
<evidence type="ECO:0000313" key="4">
    <source>
        <dbReference type="Proteomes" id="UP000790347"/>
    </source>
</evidence>
<dbReference type="EMBL" id="SDOV01000009">
    <property type="protein sequence ID" value="KAH7637271.1"/>
    <property type="molecule type" value="Genomic_DNA"/>
</dbReference>
<name>A0A922HVC9_DERFA</name>
<reference evidence="3" key="4">
    <citation type="journal article" date="2022" name="Res Sq">
        <title>Comparative Genomics Reveals Insights into the Divergent Evolution of Astigmatic Mites and Household Pest Adaptations.</title>
        <authorList>
            <person name="Xiong Q."/>
            <person name="Wan A.T.-Y."/>
            <person name="Liu X.-Y."/>
            <person name="Fung C.S.-H."/>
            <person name="Xiao X."/>
            <person name="Malainual N."/>
            <person name="Hou J."/>
            <person name="Wang L."/>
            <person name="Wang M."/>
            <person name="Yang K."/>
            <person name="Cui Y."/>
            <person name="Leung E."/>
            <person name="Nong W."/>
            <person name="Shin S.-K."/>
            <person name="Au S."/>
            <person name="Jeong K.Y."/>
            <person name="Chew F.T."/>
            <person name="Hui J."/>
            <person name="Leung T.F."/>
            <person name="Tungtrongchitr A."/>
            <person name="Zhong N."/>
            <person name="Liu Z."/>
            <person name="Tsui S."/>
        </authorList>
    </citation>
    <scope>NUCLEOTIDE SEQUENCE</scope>
    <source>
        <strain evidence="3">Derf</strain>
        <tissue evidence="3">Whole organism</tissue>
    </source>
</reference>
<protein>
    <submittedName>
        <fullName evidence="3">Uncharacterized protein</fullName>
    </submittedName>
</protein>
<evidence type="ECO:0000313" key="2">
    <source>
        <dbReference type="EMBL" id="KAH7637271.1"/>
    </source>
</evidence>
<feature type="region of interest" description="Disordered" evidence="1">
    <location>
        <begin position="146"/>
        <end position="173"/>
    </location>
</feature>
<reference evidence="2" key="2">
    <citation type="submission" date="2020-06" db="EMBL/GenBank/DDBJ databases">
        <authorList>
            <person name="Ji K."/>
            <person name="Li J."/>
        </authorList>
    </citation>
    <scope>NUCLEOTIDE SEQUENCE</scope>
    <source>
        <strain evidence="2">JKM2019</strain>
        <tissue evidence="2">Whole body</tissue>
    </source>
</reference>
<dbReference type="Proteomes" id="UP000828236">
    <property type="component" value="Unassembled WGS sequence"/>
</dbReference>
<reference evidence="3" key="1">
    <citation type="submission" date="2013-05" db="EMBL/GenBank/DDBJ databases">
        <authorList>
            <person name="Yim A.K.Y."/>
            <person name="Chan T.F."/>
            <person name="Ji K.M."/>
            <person name="Liu X.Y."/>
            <person name="Zhou J.W."/>
            <person name="Li R.Q."/>
            <person name="Yang K.Y."/>
            <person name="Li J."/>
            <person name="Li M."/>
            <person name="Law P.T.W."/>
            <person name="Wu Y.L."/>
            <person name="Cai Z.L."/>
            <person name="Qin H."/>
            <person name="Bao Y."/>
            <person name="Leung R.K.K."/>
            <person name="Ng P.K.S."/>
            <person name="Zou J."/>
            <person name="Zhong X.J."/>
            <person name="Ran P.X."/>
            <person name="Zhong N.S."/>
            <person name="Liu Z.G."/>
            <person name="Tsui S.K.W."/>
        </authorList>
    </citation>
    <scope>NUCLEOTIDE SEQUENCE</scope>
    <source>
        <strain evidence="3">Derf</strain>
        <tissue evidence="3">Whole organism</tissue>
    </source>
</reference>
<evidence type="ECO:0000313" key="3">
    <source>
        <dbReference type="EMBL" id="KAH9511154.1"/>
    </source>
</evidence>
<reference evidence="2" key="3">
    <citation type="journal article" date="2021" name="World Allergy Organ. J.">
        <title>Chromosome-level assembly of Dermatophagoides farinae genome and transcriptome reveals two novel allergens Der f 37 and Der f 39.</title>
        <authorList>
            <person name="Chen J."/>
            <person name="Cai Z."/>
            <person name="Fan D."/>
            <person name="Hu J."/>
            <person name="Hou Y."/>
            <person name="He Y."/>
            <person name="Zhang Z."/>
            <person name="Zhao Z."/>
            <person name="Gao P."/>
            <person name="Hu W."/>
            <person name="Sun J."/>
            <person name="Li J."/>
            <person name="Ji K."/>
        </authorList>
    </citation>
    <scope>NUCLEOTIDE SEQUENCE</scope>
    <source>
        <strain evidence="2">JKM2019</strain>
    </source>
</reference>
<dbReference type="Proteomes" id="UP000790347">
    <property type="component" value="Unassembled WGS sequence"/>
</dbReference>
<organism evidence="3 4">
    <name type="scientific">Dermatophagoides farinae</name>
    <name type="common">American house dust mite</name>
    <dbReference type="NCBI Taxonomy" id="6954"/>
    <lineage>
        <taxon>Eukaryota</taxon>
        <taxon>Metazoa</taxon>
        <taxon>Ecdysozoa</taxon>
        <taxon>Arthropoda</taxon>
        <taxon>Chelicerata</taxon>
        <taxon>Arachnida</taxon>
        <taxon>Acari</taxon>
        <taxon>Acariformes</taxon>
        <taxon>Sarcoptiformes</taxon>
        <taxon>Astigmata</taxon>
        <taxon>Psoroptidia</taxon>
        <taxon>Analgoidea</taxon>
        <taxon>Pyroglyphidae</taxon>
        <taxon>Dermatophagoidinae</taxon>
        <taxon>Dermatophagoides</taxon>
    </lineage>
</organism>
<dbReference type="AlphaFoldDB" id="A0A922HVC9"/>